<keyword evidence="2" id="KW-1185">Reference proteome</keyword>
<protein>
    <submittedName>
        <fullName evidence="1">Uncharacterized protein</fullName>
    </submittedName>
</protein>
<accession>A0A4Y2C052</accession>
<dbReference type="Proteomes" id="UP000499080">
    <property type="component" value="Unassembled WGS sequence"/>
</dbReference>
<reference evidence="1 2" key="1">
    <citation type="journal article" date="2019" name="Sci. Rep.">
        <title>Orb-weaving spider Araneus ventricosus genome elucidates the spidroin gene catalogue.</title>
        <authorList>
            <person name="Kono N."/>
            <person name="Nakamura H."/>
            <person name="Ohtoshi R."/>
            <person name="Moran D.A.P."/>
            <person name="Shinohara A."/>
            <person name="Yoshida Y."/>
            <person name="Fujiwara M."/>
            <person name="Mori M."/>
            <person name="Tomita M."/>
            <person name="Arakawa K."/>
        </authorList>
    </citation>
    <scope>NUCLEOTIDE SEQUENCE [LARGE SCALE GENOMIC DNA]</scope>
</reference>
<evidence type="ECO:0000313" key="2">
    <source>
        <dbReference type="Proteomes" id="UP000499080"/>
    </source>
</evidence>
<comment type="caution">
    <text evidence="1">The sequence shown here is derived from an EMBL/GenBank/DDBJ whole genome shotgun (WGS) entry which is preliminary data.</text>
</comment>
<proteinExistence type="predicted"/>
<evidence type="ECO:0000313" key="1">
    <source>
        <dbReference type="EMBL" id="GBL97871.1"/>
    </source>
</evidence>
<sequence length="112" mass="13227">MNSFNKVEYDNLLFKDIIIYWMQINYRSNQIPEDTGQTFTIYIPSLIKYLSQKKDLLAAKNMLPFKAKASLINPSGFRRNHYEKLREQKTVTSSYENLLSATEKHFHYPVSV</sequence>
<dbReference type="AlphaFoldDB" id="A0A4Y2C052"/>
<dbReference type="EMBL" id="BGPR01000134">
    <property type="protein sequence ID" value="GBL97871.1"/>
    <property type="molecule type" value="Genomic_DNA"/>
</dbReference>
<organism evidence="1 2">
    <name type="scientific">Araneus ventricosus</name>
    <name type="common">Orbweaver spider</name>
    <name type="synonym">Epeira ventricosa</name>
    <dbReference type="NCBI Taxonomy" id="182803"/>
    <lineage>
        <taxon>Eukaryota</taxon>
        <taxon>Metazoa</taxon>
        <taxon>Ecdysozoa</taxon>
        <taxon>Arthropoda</taxon>
        <taxon>Chelicerata</taxon>
        <taxon>Arachnida</taxon>
        <taxon>Araneae</taxon>
        <taxon>Araneomorphae</taxon>
        <taxon>Entelegynae</taxon>
        <taxon>Araneoidea</taxon>
        <taxon>Araneidae</taxon>
        <taxon>Araneus</taxon>
    </lineage>
</organism>
<name>A0A4Y2C052_ARAVE</name>
<gene>
    <name evidence="1" type="ORF">AVEN_126990_1</name>
</gene>